<dbReference type="Pfam" id="PF17802">
    <property type="entry name" value="SpaA"/>
    <property type="match status" value="1"/>
</dbReference>
<evidence type="ECO:0000256" key="7">
    <source>
        <dbReference type="ARBA" id="ARBA00023180"/>
    </source>
</evidence>
<keyword evidence="6" id="KW-0472">Membrane</keyword>
<evidence type="ECO:0000256" key="4">
    <source>
        <dbReference type="ARBA" id="ARBA00022824"/>
    </source>
</evidence>
<protein>
    <recommendedName>
        <fullName evidence="22">Nodal modulator 1</fullName>
    </recommendedName>
</protein>
<dbReference type="Ensembl" id="ENSNNAT00000017473.1">
    <property type="protein sequence ID" value="ENSNNAP00000016652.1"/>
    <property type="gene ID" value="ENSNNAG00000011200.1"/>
</dbReference>
<accession>A0A8C6XPN6</accession>
<evidence type="ECO:0000259" key="14">
    <source>
        <dbReference type="Pfam" id="PF22904"/>
    </source>
</evidence>
<feature type="domain" description="NOMO third transthyretin-like" evidence="17">
    <location>
        <begin position="222"/>
        <end position="321"/>
    </location>
</feature>
<dbReference type="InterPro" id="IPR055074">
    <property type="entry name" value="NOMO1-3_2nd"/>
</dbReference>
<feature type="domain" description="SpaA-like prealbumin fold" evidence="11">
    <location>
        <begin position="868"/>
        <end position="943"/>
    </location>
</feature>
<dbReference type="Pfam" id="PF23196">
    <property type="entry name" value="NOMO_6th"/>
    <property type="match status" value="1"/>
</dbReference>
<feature type="domain" description="NOMO second beta-sandwich" evidence="14">
    <location>
        <begin position="122"/>
        <end position="210"/>
    </location>
</feature>
<dbReference type="GO" id="GO:0030246">
    <property type="term" value="F:carbohydrate binding"/>
    <property type="evidence" value="ECO:0007669"/>
    <property type="project" value="InterPro"/>
</dbReference>
<comment type="subcellular location">
    <subcellularLocation>
        <location evidence="1">Endoplasmic reticulum membrane</location>
        <topology evidence="1">Single-pass type I membrane protein</topology>
    </subcellularLocation>
</comment>
<evidence type="ECO:0000256" key="6">
    <source>
        <dbReference type="ARBA" id="ARBA00023136"/>
    </source>
</evidence>
<dbReference type="PANTHER" id="PTHR23303">
    <property type="entry name" value="CARBOXYPEPTIDASE REGULATORY REGION-CONTAINING"/>
    <property type="match status" value="1"/>
</dbReference>
<evidence type="ECO:0000259" key="11">
    <source>
        <dbReference type="Pfam" id="PF17802"/>
    </source>
</evidence>
<dbReference type="Pfam" id="PF23192">
    <property type="entry name" value="NOMO_12th"/>
    <property type="match status" value="1"/>
</dbReference>
<evidence type="ECO:0000259" key="17">
    <source>
        <dbReference type="Pfam" id="PF23193"/>
    </source>
</evidence>
<feature type="domain" description="NOMO sixth transthyretin-like" evidence="19">
    <location>
        <begin position="496"/>
        <end position="567"/>
    </location>
</feature>
<dbReference type="GeneTree" id="ENSGT00390000000089"/>
<dbReference type="PANTHER" id="PTHR23303:SF14">
    <property type="entry name" value="BOS COMPLEX SUBUNIT NOMO1-RELATED"/>
    <property type="match status" value="1"/>
</dbReference>
<evidence type="ECO:0000256" key="8">
    <source>
        <dbReference type="ARBA" id="ARBA00056484"/>
    </source>
</evidence>
<dbReference type="SUPFAM" id="SSF49452">
    <property type="entry name" value="Starch-binding domain-like"/>
    <property type="match status" value="3"/>
</dbReference>
<dbReference type="GO" id="GO:0005789">
    <property type="term" value="C:endoplasmic reticulum membrane"/>
    <property type="evidence" value="ECO:0007669"/>
    <property type="project" value="UniProtKB-SubCell"/>
</dbReference>
<dbReference type="InterPro" id="IPR056319">
    <property type="entry name" value="NOMO_7th"/>
</dbReference>
<keyword evidence="3 10" id="KW-0732">Signal</keyword>
<evidence type="ECO:0000259" key="18">
    <source>
        <dbReference type="Pfam" id="PF23194"/>
    </source>
</evidence>
<feature type="compositionally biased region" description="Basic and acidic residues" evidence="9">
    <location>
        <begin position="700"/>
        <end position="728"/>
    </location>
</feature>
<dbReference type="InterPro" id="IPR051417">
    <property type="entry name" value="SDr/BOS_complex"/>
</dbReference>
<dbReference type="Pfam" id="PF22902">
    <property type="entry name" value="NOMO1-like_9th"/>
    <property type="match status" value="1"/>
</dbReference>
<feature type="signal peptide" evidence="10">
    <location>
        <begin position="1"/>
        <end position="27"/>
    </location>
</feature>
<dbReference type="Proteomes" id="UP000694559">
    <property type="component" value="Unplaced"/>
</dbReference>
<keyword evidence="5" id="KW-1133">Transmembrane helix</keyword>
<evidence type="ECO:0000256" key="3">
    <source>
        <dbReference type="ARBA" id="ARBA00022729"/>
    </source>
</evidence>
<dbReference type="GO" id="GO:0160063">
    <property type="term" value="P:multi-pass transmembrane protein insertion into ER membrane"/>
    <property type="evidence" value="ECO:0007669"/>
    <property type="project" value="UniProtKB-ARBA"/>
</dbReference>
<evidence type="ECO:0000256" key="2">
    <source>
        <dbReference type="ARBA" id="ARBA00022692"/>
    </source>
</evidence>
<dbReference type="InterPro" id="IPR056188">
    <property type="entry name" value="NOMO_6th"/>
</dbReference>
<dbReference type="GO" id="GO:0043022">
    <property type="term" value="F:ribosome binding"/>
    <property type="evidence" value="ECO:0007669"/>
    <property type="project" value="UniProtKB-ARBA"/>
</dbReference>
<dbReference type="Pfam" id="PF23141">
    <property type="entry name" value="Ig_NOMO"/>
    <property type="match status" value="1"/>
</dbReference>
<evidence type="ECO:0000259" key="16">
    <source>
        <dbReference type="Pfam" id="PF23192"/>
    </source>
</evidence>
<dbReference type="InterPro" id="IPR056189">
    <property type="entry name" value="NOMO_3rd"/>
</dbReference>
<sequence length="1176" mass="129488">MLGQWGSPAWGCWWWAVCGALWAGAGGSEDIVVGCGGFVRSDVEINYSLIEIKLYTKHGTLKYQTDCAPNNGYFMIPLYDKGDFILKIEPPLGWSFEPTSVDIHVDGINDICTKGGDINFVFTGFSVNGKVLSKGQDLGPASVFVALRSPSTGVTLQSTTTQPGGKYAFLKVLPGEYEIFASHPTWTLKEATTTVRVTSSNAYASSPLIVAGYNVSGSVRSDGEPMKGVMFLLFSSSVAKEDIMGCNPSPVDGFPARDDSLAYLCNVISKEDGTFTFQSLPSGKYAVIPFYRGERITFDVAPSKLDFVVEHDSLRIEPVFHVMGFSVTGRILNSPEGEGVPDATVILNSQIKVTTRSDGSFRLENITTGTYTIQAHKDHLFFDIMTVKIAPNTPQLADIIVTEFSVCGQISVTRFPDSIKQITKYKVNMWPQEKEKAVLLTTETDARGGFCFKARPGLYVLQVIVPDAEVRAGLALKPKVFPVTVASKPVLDVIFSQFLASVSGKITCLDACGELMVILQSILRPGEKRSLQLTAKSTSLAFTFENVLPGKYKMSIIQEDWCWKNKSLEIEVVEEDVSGIEFRQTGYMLRCSLSHAITLEFYQDENGPENVGVYNLSKGVNRFCLSKPGVYEVTPRSCHRFEHEYYTYDTSAPSILTLTAIRHHVLGTITTDKLMDVMVTIRSSIDSEPDLVLGPLKSQQELRQEQQRAEIEARRQEREKKGPDEEGSKPPVQEVVEELLGPFHYDFSYWARSGEKITVTPSSKELLFYPPSIETVVSGESCPGKLIEIYGKAGLFLEGQIHPELEGVEIIISEKGAPSPLITVFTDDKGSYSVGPLHSDLEYTVTAQKEGFVLSGVEDTIGDFKAFALAGVTFEIKSEDGHPLAGVLLSLSGGTFRSNLLTQDNGMLTFANLSPGQYYFKPMMKEFRFEPSSQMIEVQEGQNLKIAIVGYRTAYSCYGTVSSLNGEPEQGIAVEAVGQGECAIYGEDTVTDEEGRFRLRGLLPSCLYHIQLKAEGNDHIERALPQYSAIQVGSDDVDNVNIVAFRQINQFDLSGNVITPSEYLPTLWVKLYKSENLDNPVHTVSLGQSLFFHFPPLLRDGERKLPEQDIAQGSYIALPLTLLLLLAGYNHDKLIPLLLQLTSRLQGVCALGQAGADTGGLEDIKRQAKKQKTRRT</sequence>
<keyword evidence="2" id="KW-0812">Transmembrane</keyword>
<dbReference type="OMA" id="FVFKGFG"/>
<dbReference type="Pfam" id="PF23194">
    <property type="entry name" value="NOMO_5th"/>
    <property type="match status" value="1"/>
</dbReference>
<feature type="domain" description="NOMO C-terminal transthyretin-like" evidence="16">
    <location>
        <begin position="1048"/>
        <end position="1099"/>
    </location>
</feature>
<dbReference type="InterPro" id="IPR041033">
    <property type="entry name" value="SpaA_PFL_dom_1"/>
</dbReference>
<reference evidence="20" key="1">
    <citation type="submission" date="2025-08" db="UniProtKB">
        <authorList>
            <consortium name="Ensembl"/>
        </authorList>
    </citation>
    <scope>IDENTIFICATION</scope>
</reference>
<feature type="region of interest" description="Disordered" evidence="9">
    <location>
        <begin position="694"/>
        <end position="732"/>
    </location>
</feature>
<dbReference type="Gene3D" id="2.60.40.1120">
    <property type="entry name" value="Carboxypeptidase-like, regulatory domain"/>
    <property type="match status" value="1"/>
</dbReference>
<dbReference type="InterPro" id="IPR055075">
    <property type="entry name" value="NOMO-like_N"/>
</dbReference>
<dbReference type="InterPro" id="IPR013784">
    <property type="entry name" value="Carb-bd-like_fold"/>
</dbReference>
<keyword evidence="21" id="KW-1185">Reference proteome</keyword>
<evidence type="ECO:0000256" key="5">
    <source>
        <dbReference type="ARBA" id="ARBA00022989"/>
    </source>
</evidence>
<feature type="domain" description="NOMO fifth transthyretin-like" evidence="18">
    <location>
        <begin position="405"/>
        <end position="495"/>
    </location>
</feature>
<feature type="domain" description="NOMO-like N-terminal beta-sandwich" evidence="12">
    <location>
        <begin position="36"/>
        <end position="120"/>
    </location>
</feature>
<dbReference type="InterPro" id="IPR056191">
    <property type="entry name" value="NOMO_12th"/>
</dbReference>
<dbReference type="InterPro" id="IPR008969">
    <property type="entry name" value="CarboxyPept-like_regulatory"/>
</dbReference>
<evidence type="ECO:0000259" key="12">
    <source>
        <dbReference type="Pfam" id="PF22898"/>
    </source>
</evidence>
<dbReference type="InterPro" id="IPR055073">
    <property type="entry name" value="NOMO1-like_9th"/>
</dbReference>
<dbReference type="AlphaFoldDB" id="A0A8C6XPN6"/>
<feature type="domain" description="NOMO seventh transthyretin-like" evidence="15">
    <location>
        <begin position="589"/>
        <end position="661"/>
    </location>
</feature>
<keyword evidence="4" id="KW-0256">Endoplasmic reticulum</keyword>
<proteinExistence type="predicted"/>
<evidence type="ECO:0000259" key="15">
    <source>
        <dbReference type="Pfam" id="PF23141"/>
    </source>
</evidence>
<feature type="domain" description="NOMO-like ninth beta-sandwich" evidence="13">
    <location>
        <begin position="793"/>
        <end position="867"/>
    </location>
</feature>
<evidence type="ECO:0000313" key="21">
    <source>
        <dbReference type="Proteomes" id="UP000694559"/>
    </source>
</evidence>
<dbReference type="SUPFAM" id="SSF49464">
    <property type="entry name" value="Carboxypeptidase regulatory domain-like"/>
    <property type="match status" value="1"/>
</dbReference>
<evidence type="ECO:0000256" key="1">
    <source>
        <dbReference type="ARBA" id="ARBA00004115"/>
    </source>
</evidence>
<dbReference type="Pfam" id="PF22904">
    <property type="entry name" value="NOMO1-like_2nd"/>
    <property type="match status" value="1"/>
</dbReference>
<dbReference type="FunFam" id="2.60.40.1120:FF:000001">
    <property type="entry name" value="Nodal modulator 1"/>
    <property type="match status" value="1"/>
</dbReference>
<evidence type="ECO:0000259" key="19">
    <source>
        <dbReference type="Pfam" id="PF23196"/>
    </source>
</evidence>
<dbReference type="OrthoDB" id="10263633at2759"/>
<evidence type="ECO:0008006" key="22">
    <source>
        <dbReference type="Google" id="ProtNLM"/>
    </source>
</evidence>
<evidence type="ECO:0000313" key="20">
    <source>
        <dbReference type="Ensembl" id="ENSNNAP00000016652.1"/>
    </source>
</evidence>
<feature type="chain" id="PRO_5034285184" description="Nodal modulator 1" evidence="10">
    <location>
        <begin position="28"/>
        <end position="1176"/>
    </location>
</feature>
<evidence type="ECO:0000256" key="9">
    <source>
        <dbReference type="SAM" id="MobiDB-lite"/>
    </source>
</evidence>
<keyword evidence="7" id="KW-0325">Glycoprotein</keyword>
<dbReference type="InterPro" id="IPR056190">
    <property type="entry name" value="NOMO_5th"/>
</dbReference>
<organism evidence="20 21">
    <name type="scientific">Naja naja</name>
    <name type="common">Indian cobra</name>
    <dbReference type="NCBI Taxonomy" id="35670"/>
    <lineage>
        <taxon>Eukaryota</taxon>
        <taxon>Metazoa</taxon>
        <taxon>Chordata</taxon>
        <taxon>Craniata</taxon>
        <taxon>Vertebrata</taxon>
        <taxon>Euteleostomi</taxon>
        <taxon>Lepidosauria</taxon>
        <taxon>Squamata</taxon>
        <taxon>Bifurcata</taxon>
        <taxon>Unidentata</taxon>
        <taxon>Episquamata</taxon>
        <taxon>Toxicofera</taxon>
        <taxon>Serpentes</taxon>
        <taxon>Colubroidea</taxon>
        <taxon>Elapidae</taxon>
        <taxon>Elapinae</taxon>
        <taxon>Naja</taxon>
    </lineage>
</organism>
<evidence type="ECO:0000256" key="10">
    <source>
        <dbReference type="SAM" id="SignalP"/>
    </source>
</evidence>
<dbReference type="Pfam" id="PF23193">
    <property type="entry name" value="NOMO_3rd"/>
    <property type="match status" value="1"/>
</dbReference>
<dbReference type="GO" id="GO:0160064">
    <property type="term" value="C:multi-pass translocon complex"/>
    <property type="evidence" value="ECO:0007669"/>
    <property type="project" value="UniProtKB-ARBA"/>
</dbReference>
<evidence type="ECO:0000259" key="13">
    <source>
        <dbReference type="Pfam" id="PF22902"/>
    </source>
</evidence>
<dbReference type="Pfam" id="PF22898">
    <property type="entry name" value="NOMO1-like_1st"/>
    <property type="match status" value="1"/>
</dbReference>
<reference evidence="20" key="2">
    <citation type="submission" date="2025-09" db="UniProtKB">
        <authorList>
            <consortium name="Ensembl"/>
        </authorList>
    </citation>
    <scope>IDENTIFICATION</scope>
</reference>
<name>A0A8C6XPN6_NAJNA</name>
<comment type="function">
    <text evidence="8">Component of the multi-pass translocon (MPT) complex that mediates insertion of multi-pass membrane proteins into the lipid bilayer of membranes. The MPT complex takes over after the SEC61 complex: following membrane insertion of the first few transmembrane segments of proteins by the SEC61 complex, the MPT complex occludes the lateral gate of the SEC61 complex to promote insertion of subsequent transmembrane regions.</text>
</comment>
<dbReference type="Pfam" id="PF13620">
    <property type="entry name" value="CarboxypepD_reg"/>
    <property type="match status" value="1"/>
</dbReference>